<dbReference type="SUPFAM" id="SSF56112">
    <property type="entry name" value="Protein kinase-like (PK-like)"/>
    <property type="match status" value="1"/>
</dbReference>
<dbReference type="InterPro" id="IPR000719">
    <property type="entry name" value="Prot_kinase_dom"/>
</dbReference>
<evidence type="ECO:0000313" key="9">
    <source>
        <dbReference type="Proteomes" id="UP001189624"/>
    </source>
</evidence>
<proteinExistence type="inferred from homology"/>
<dbReference type="GO" id="GO:0007165">
    <property type="term" value="P:signal transduction"/>
    <property type="evidence" value="ECO:0007669"/>
    <property type="project" value="TreeGrafter"/>
</dbReference>
<dbReference type="GO" id="GO:0004674">
    <property type="term" value="F:protein serine/threonine kinase activity"/>
    <property type="evidence" value="ECO:0007669"/>
    <property type="project" value="UniProtKB-KW"/>
</dbReference>
<dbReference type="PROSITE" id="PS00108">
    <property type="entry name" value="PROTEIN_KINASE_ST"/>
    <property type="match status" value="1"/>
</dbReference>
<protein>
    <recommendedName>
        <fullName evidence="7">Protein kinase domain-containing protein</fullName>
    </recommendedName>
</protein>
<keyword evidence="9" id="KW-1185">Reference proteome</keyword>
<reference evidence="8" key="1">
    <citation type="submission" date="2023-10" db="EMBL/GenBank/DDBJ databases">
        <authorList>
            <person name="Domelevo Entfellner J.-B."/>
        </authorList>
    </citation>
    <scope>NUCLEOTIDE SEQUENCE</scope>
</reference>
<keyword evidence="2 5" id="KW-0547">Nucleotide-binding</keyword>
<evidence type="ECO:0000256" key="6">
    <source>
        <dbReference type="RuleBase" id="RU000304"/>
    </source>
</evidence>
<organism evidence="8 9">
    <name type="scientific">Sphenostylis stenocarpa</name>
    <dbReference type="NCBI Taxonomy" id="92480"/>
    <lineage>
        <taxon>Eukaryota</taxon>
        <taxon>Viridiplantae</taxon>
        <taxon>Streptophyta</taxon>
        <taxon>Embryophyta</taxon>
        <taxon>Tracheophyta</taxon>
        <taxon>Spermatophyta</taxon>
        <taxon>Magnoliopsida</taxon>
        <taxon>eudicotyledons</taxon>
        <taxon>Gunneridae</taxon>
        <taxon>Pentapetalae</taxon>
        <taxon>rosids</taxon>
        <taxon>fabids</taxon>
        <taxon>Fabales</taxon>
        <taxon>Fabaceae</taxon>
        <taxon>Papilionoideae</taxon>
        <taxon>50 kb inversion clade</taxon>
        <taxon>NPAAA clade</taxon>
        <taxon>indigoferoid/millettioid clade</taxon>
        <taxon>Phaseoleae</taxon>
        <taxon>Sphenostylis</taxon>
    </lineage>
</organism>
<gene>
    <name evidence="8" type="ORF">AYBTSS11_LOCUS1213</name>
</gene>
<evidence type="ECO:0000256" key="2">
    <source>
        <dbReference type="ARBA" id="ARBA00022741"/>
    </source>
</evidence>
<dbReference type="InterPro" id="IPR011009">
    <property type="entry name" value="Kinase-like_dom_sf"/>
</dbReference>
<dbReference type="PROSITE" id="PS50011">
    <property type="entry name" value="PROTEIN_KINASE_DOM"/>
    <property type="match status" value="1"/>
</dbReference>
<dbReference type="PANTHER" id="PTHR48011">
    <property type="entry name" value="CCR4-NOT TRANSCRIPTIONAL COMPLEX SUBUNIT CAF120-RELATED"/>
    <property type="match status" value="1"/>
</dbReference>
<dbReference type="EMBL" id="OY731398">
    <property type="protein sequence ID" value="CAJ1823736.1"/>
    <property type="molecule type" value="Genomic_DNA"/>
</dbReference>
<keyword evidence="3" id="KW-0418">Kinase</keyword>
<feature type="domain" description="Protein kinase" evidence="7">
    <location>
        <begin position="6"/>
        <end position="271"/>
    </location>
</feature>
<dbReference type="InterPro" id="IPR008271">
    <property type="entry name" value="Ser/Thr_kinase_AS"/>
</dbReference>
<evidence type="ECO:0000256" key="1">
    <source>
        <dbReference type="ARBA" id="ARBA00022679"/>
    </source>
</evidence>
<dbReference type="GO" id="GO:0005524">
    <property type="term" value="F:ATP binding"/>
    <property type="evidence" value="ECO:0007669"/>
    <property type="project" value="UniProtKB-UniRule"/>
</dbReference>
<evidence type="ECO:0000259" key="7">
    <source>
        <dbReference type="PROSITE" id="PS50011"/>
    </source>
</evidence>
<comment type="similarity">
    <text evidence="6">Belongs to the protein kinase superfamily.</text>
</comment>
<dbReference type="Pfam" id="PF00069">
    <property type="entry name" value="Pkinase"/>
    <property type="match status" value="1"/>
</dbReference>
<dbReference type="AlphaFoldDB" id="A0AA86SAH5"/>
<name>A0AA86SAH5_9FABA</name>
<dbReference type="PROSITE" id="PS00107">
    <property type="entry name" value="PROTEIN_KINASE_ATP"/>
    <property type="match status" value="1"/>
</dbReference>
<feature type="binding site" evidence="5">
    <location>
        <position position="39"/>
    </location>
    <ligand>
        <name>ATP</name>
        <dbReference type="ChEBI" id="CHEBI:30616"/>
    </ligand>
</feature>
<dbReference type="Gramene" id="rna-AYBTSS11_LOCUS1213">
    <property type="protein sequence ID" value="CAJ1823736.1"/>
    <property type="gene ID" value="gene-AYBTSS11_LOCUS1213"/>
</dbReference>
<evidence type="ECO:0000256" key="4">
    <source>
        <dbReference type="ARBA" id="ARBA00022840"/>
    </source>
</evidence>
<keyword evidence="1" id="KW-0808">Transferase</keyword>
<dbReference type="Proteomes" id="UP001189624">
    <property type="component" value="Chromosome 1"/>
</dbReference>
<dbReference type="Gene3D" id="1.10.510.10">
    <property type="entry name" value="Transferase(Phosphotransferase) domain 1"/>
    <property type="match status" value="1"/>
</dbReference>
<evidence type="ECO:0000256" key="3">
    <source>
        <dbReference type="ARBA" id="ARBA00022777"/>
    </source>
</evidence>
<dbReference type="InterPro" id="IPR052751">
    <property type="entry name" value="Plant_MAPKKK"/>
</dbReference>
<evidence type="ECO:0000256" key="5">
    <source>
        <dbReference type="PROSITE-ProRule" id="PRU10141"/>
    </source>
</evidence>
<dbReference type="PANTHER" id="PTHR48011:SF51">
    <property type="entry name" value="PROTEIN KINASE SUPERFAMILY PROTEIN"/>
    <property type="match status" value="1"/>
</dbReference>
<dbReference type="SMART" id="SM00220">
    <property type="entry name" value="S_TKc"/>
    <property type="match status" value="1"/>
</dbReference>
<keyword evidence="6" id="KW-0723">Serine/threonine-protein kinase</keyword>
<keyword evidence="4 5" id="KW-0067">ATP-binding</keyword>
<sequence>MVMIEWERLRILGEGSYSIVYLAELRIPEEGKRMVIAMKSSKPHGLHSLQKEGGILESFSGSKEIVECMWSITNEENGCAVCHLLMELAPYGCLGDLIRRKPFSESQVIVSTRMILKGLSLIHKAGVVHCDLKPDNLLLFPPLEEGVEFQLKIADFGLAKTKEDKCDGESREMKFRGSPFYMSPESVRGEIETALDIWSLGCIIIEMMTGLPAWHHISSTRHLMFILAFPKQSPPIPSWLSLCCQDFLSKCFSKDPNQRWTATMLQRHPFLL</sequence>
<evidence type="ECO:0000313" key="8">
    <source>
        <dbReference type="EMBL" id="CAJ1823736.1"/>
    </source>
</evidence>
<accession>A0AA86SAH5</accession>
<dbReference type="InterPro" id="IPR017441">
    <property type="entry name" value="Protein_kinase_ATP_BS"/>
</dbReference>